<dbReference type="Gene3D" id="3.40.50.620">
    <property type="entry name" value="HUPs"/>
    <property type="match status" value="1"/>
</dbReference>
<evidence type="ECO:0000256" key="1">
    <source>
        <dbReference type="ARBA" id="ARBA00008791"/>
    </source>
</evidence>
<dbReference type="PRINTS" id="PR01438">
    <property type="entry name" value="UNVRSLSTRESS"/>
</dbReference>
<evidence type="ECO:0000259" key="2">
    <source>
        <dbReference type="Pfam" id="PF00582"/>
    </source>
</evidence>
<dbReference type="Pfam" id="PF00582">
    <property type="entry name" value="Usp"/>
    <property type="match status" value="1"/>
</dbReference>
<dbReference type="InterPro" id="IPR006016">
    <property type="entry name" value="UspA"/>
</dbReference>
<dbReference type="PANTHER" id="PTHR46268">
    <property type="entry name" value="STRESS RESPONSE PROTEIN NHAX"/>
    <property type="match status" value="1"/>
</dbReference>
<comment type="similarity">
    <text evidence="1">Belongs to the universal stress protein A family.</text>
</comment>
<evidence type="ECO:0000313" key="4">
    <source>
        <dbReference type="Proteomes" id="UP000727506"/>
    </source>
</evidence>
<gene>
    <name evidence="3" type="ORF">KH142_03120</name>
</gene>
<dbReference type="AlphaFoldDB" id="A0A943USK0"/>
<protein>
    <submittedName>
        <fullName evidence="3">Universal stress protein</fullName>
    </submittedName>
</protein>
<dbReference type="EMBL" id="JAGZSV010000034">
    <property type="protein sequence ID" value="MBS6940469.1"/>
    <property type="molecule type" value="Genomic_DNA"/>
</dbReference>
<dbReference type="InterPro" id="IPR014729">
    <property type="entry name" value="Rossmann-like_a/b/a_fold"/>
</dbReference>
<organism evidence="3 4">
    <name type="scientific">Slackia piriformis</name>
    <dbReference type="NCBI Taxonomy" id="626934"/>
    <lineage>
        <taxon>Bacteria</taxon>
        <taxon>Bacillati</taxon>
        <taxon>Actinomycetota</taxon>
        <taxon>Coriobacteriia</taxon>
        <taxon>Eggerthellales</taxon>
        <taxon>Eggerthellaceae</taxon>
        <taxon>Slackia</taxon>
    </lineage>
</organism>
<dbReference type="CDD" id="cd00293">
    <property type="entry name" value="USP-like"/>
    <property type="match status" value="1"/>
</dbReference>
<comment type="caution">
    <text evidence="3">The sequence shown here is derived from an EMBL/GenBank/DDBJ whole genome shotgun (WGS) entry which is preliminary data.</text>
</comment>
<name>A0A943USK0_9ACTN</name>
<feature type="domain" description="UspA" evidence="2">
    <location>
        <begin position="3"/>
        <end position="158"/>
    </location>
</feature>
<accession>A0A943USK0</accession>
<evidence type="ECO:0000313" key="3">
    <source>
        <dbReference type="EMBL" id="MBS6940469.1"/>
    </source>
</evidence>
<dbReference type="PANTHER" id="PTHR46268:SF6">
    <property type="entry name" value="UNIVERSAL STRESS PROTEIN UP12"/>
    <property type="match status" value="1"/>
</dbReference>
<dbReference type="SUPFAM" id="SSF52402">
    <property type="entry name" value="Adenine nucleotide alpha hydrolases-like"/>
    <property type="match status" value="1"/>
</dbReference>
<sequence>MKYTNILVPYDRSESAKRALSTALEIAADEDGAHVTVFFASPVPEFESAQFLAAENMSGVVRIPPEELAAMQKEYLDYERGLLVDDLKDFVGEAVLSCADAFRIAVGQGKPSKAIIDYAEHNGVDLIVMGCRGLNAVAGMLGSVSYAVLRNASCPVLIEK</sequence>
<proteinExistence type="inferred from homology"/>
<dbReference type="InterPro" id="IPR006015">
    <property type="entry name" value="Universal_stress_UspA"/>
</dbReference>
<dbReference type="Proteomes" id="UP000727506">
    <property type="component" value="Unassembled WGS sequence"/>
</dbReference>
<reference evidence="3" key="1">
    <citation type="submission" date="2021-02" db="EMBL/GenBank/DDBJ databases">
        <title>Infant gut strain persistence is associated with maternal origin, phylogeny, and functional potential including surface adhesion and iron acquisition.</title>
        <authorList>
            <person name="Lou Y.C."/>
        </authorList>
    </citation>
    <scope>NUCLEOTIDE SEQUENCE</scope>
    <source>
        <strain evidence="3">L2_039_000G1_dasL2_039_000G1_concoct_11</strain>
    </source>
</reference>